<evidence type="ECO:0000313" key="6">
    <source>
        <dbReference type="Proteomes" id="UP000007519"/>
    </source>
</evidence>
<dbReference type="eggNOG" id="COG1012">
    <property type="taxonomic scope" value="Bacteria"/>
</dbReference>
<dbReference type="PANTHER" id="PTHR43217">
    <property type="entry name" value="SUCCINATE SEMIALDEHYDE DEHYDROGENASE [NAD(P)+] SAD"/>
    <property type="match status" value="1"/>
</dbReference>
<gene>
    <name evidence="5" type="primary">gabD</name>
    <name evidence="5" type="ordered locus">SGRA_0899</name>
</gene>
<feature type="domain" description="Aldehyde dehydrogenase" evidence="4">
    <location>
        <begin position="3"/>
        <end position="450"/>
    </location>
</feature>
<dbReference type="PANTHER" id="PTHR43217:SF1">
    <property type="entry name" value="SUCCINATE SEMIALDEHYDE DEHYDROGENASE [NAD(P)+] SAD"/>
    <property type="match status" value="1"/>
</dbReference>
<evidence type="ECO:0000256" key="3">
    <source>
        <dbReference type="ARBA" id="ARBA00023002"/>
    </source>
</evidence>
<proteinExistence type="inferred from homology"/>
<keyword evidence="6" id="KW-1185">Reference proteome</keyword>
<dbReference type="Gene3D" id="3.40.309.10">
    <property type="entry name" value="Aldehyde Dehydrogenase, Chain A, domain 2"/>
    <property type="match status" value="1"/>
</dbReference>
<dbReference type="OrthoDB" id="973869at2"/>
<keyword evidence="3 5" id="KW-0560">Oxidoreductase</keyword>
<dbReference type="Proteomes" id="UP000007519">
    <property type="component" value="Chromosome"/>
</dbReference>
<dbReference type="SUPFAM" id="SSF53720">
    <property type="entry name" value="ALDH-like"/>
    <property type="match status" value="1"/>
</dbReference>
<evidence type="ECO:0000259" key="4">
    <source>
        <dbReference type="Pfam" id="PF00171"/>
    </source>
</evidence>
<dbReference type="InterPro" id="IPR016162">
    <property type="entry name" value="Ald_DH_N"/>
</dbReference>
<dbReference type="GO" id="GO:0004777">
    <property type="term" value="F:succinate-semialdehyde dehydrogenase (NAD+) activity"/>
    <property type="evidence" value="ECO:0007669"/>
    <property type="project" value="TreeGrafter"/>
</dbReference>
<dbReference type="FunFam" id="3.40.605.10:FF:000012">
    <property type="entry name" value="NAD-dependent succinate-semialdehyde dehydrogenase"/>
    <property type="match status" value="1"/>
</dbReference>
<dbReference type="InterPro" id="IPR016163">
    <property type="entry name" value="Ald_DH_C"/>
</dbReference>
<dbReference type="InterPro" id="IPR015590">
    <property type="entry name" value="Aldehyde_DH_dom"/>
</dbReference>
<evidence type="ECO:0000256" key="2">
    <source>
        <dbReference type="ARBA" id="ARBA00022857"/>
    </source>
</evidence>
<dbReference type="InterPro" id="IPR016161">
    <property type="entry name" value="Ald_DH/histidinol_DH"/>
</dbReference>
<dbReference type="AlphaFoldDB" id="H6L2H7"/>
<dbReference type="EMBL" id="CP002831">
    <property type="protein sequence ID" value="AFC23635.1"/>
    <property type="molecule type" value="Genomic_DNA"/>
</dbReference>
<dbReference type="EC" id="1.2.1.16" evidence="5"/>
<evidence type="ECO:0000313" key="5">
    <source>
        <dbReference type="EMBL" id="AFC23635.1"/>
    </source>
</evidence>
<sequence length="453" mass="49041">MNQFRSKNPYTGELYGEYDFVTASELARQLKKAELAFRHWRRLAMADRQALFLALEQQLLAQKEELALVVSQEMGKPLRQALAEIEKCAWLIRYYVEFGPRMLAPHAVDYAPESRNMVYYEPLGIILQIMPWNFPFWQVLRFSVPTLLAGNVSLLKHAPNVPRSAMAIARLFEQAGFPEGVFQNSFANLEQTAALIKGPEVAGVSLTGSRRAGLAVGALAGGSMKKMVLELGGSDPFIVLEGADLEAAAKAGVQSRFGNNGQTCIAAKRFIVERSLAADFLDAVKAEIAQLRQGDPISDNLDLSCMAREDLALELAQQKADSLAAGAQLLLDGGKGAGSLFSPVILGQAPKGSPAYSEELFGPVLSFFEVADAEEAIQLANDSIYGLGGAIWTDEERALQLAPSLEVGTLAINQLMRSAPHTPFGGVKQSGLGRELAANGIKEFVNVKSILRS</sequence>
<dbReference type="PROSITE" id="PS00070">
    <property type="entry name" value="ALDEHYDE_DEHYDR_CYS"/>
    <property type="match status" value="1"/>
</dbReference>
<dbReference type="InterPro" id="IPR047110">
    <property type="entry name" value="GABD/Sad-like"/>
</dbReference>
<evidence type="ECO:0000256" key="1">
    <source>
        <dbReference type="ARBA" id="ARBA00009986"/>
    </source>
</evidence>
<organism evidence="5 6">
    <name type="scientific">Saprospira grandis (strain Lewin)</name>
    <dbReference type="NCBI Taxonomy" id="984262"/>
    <lineage>
        <taxon>Bacteria</taxon>
        <taxon>Pseudomonadati</taxon>
        <taxon>Bacteroidota</taxon>
        <taxon>Saprospiria</taxon>
        <taxon>Saprospirales</taxon>
        <taxon>Saprospiraceae</taxon>
        <taxon>Saprospira</taxon>
    </lineage>
</organism>
<dbReference type="STRING" id="984262.SGRA_0899"/>
<dbReference type="Gene3D" id="3.40.605.10">
    <property type="entry name" value="Aldehyde Dehydrogenase, Chain A, domain 1"/>
    <property type="match status" value="1"/>
</dbReference>
<comment type="similarity">
    <text evidence="1">Belongs to the aldehyde dehydrogenase family.</text>
</comment>
<name>H6L2H7_SAPGL</name>
<dbReference type="HOGENOM" id="CLU_005391_1_0_10"/>
<dbReference type="KEGG" id="sgn:SGRA_0899"/>
<protein>
    <submittedName>
        <fullName evidence="5">Aldehyde dehydrogenase</fullName>
        <ecNumber evidence="5">1.2.1.16</ecNumber>
    </submittedName>
</protein>
<dbReference type="InterPro" id="IPR016160">
    <property type="entry name" value="Ald_DH_CS_CYS"/>
</dbReference>
<dbReference type="RefSeq" id="WP_015691286.1">
    <property type="nucleotide sequence ID" value="NC_016940.1"/>
</dbReference>
<reference evidence="5 6" key="1">
    <citation type="journal article" date="2012" name="Stand. Genomic Sci.">
        <title>Complete genome sequencing and analysis of Saprospira grandis str. Lewin, a predatory marine bacterium.</title>
        <authorList>
            <person name="Saw J.H."/>
            <person name="Yuryev A."/>
            <person name="Kanbe M."/>
            <person name="Hou S."/>
            <person name="Young A.G."/>
            <person name="Aizawa S."/>
            <person name="Alam M."/>
        </authorList>
    </citation>
    <scope>NUCLEOTIDE SEQUENCE [LARGE SCALE GENOMIC DNA]</scope>
    <source>
        <strain evidence="5 6">Lewin</strain>
    </source>
</reference>
<keyword evidence="2" id="KW-0521">NADP</keyword>
<dbReference type="Pfam" id="PF00171">
    <property type="entry name" value="Aldedh"/>
    <property type="match status" value="1"/>
</dbReference>
<accession>H6L2H7</accession>